<dbReference type="GO" id="GO:0042826">
    <property type="term" value="F:histone deacetylase binding"/>
    <property type="evidence" value="ECO:0007669"/>
    <property type="project" value="TreeGrafter"/>
</dbReference>
<dbReference type="FunFam" id="1.10.10.60:FF:000012">
    <property type="entry name" value="Metastasis-associated 1 family, member 3"/>
    <property type="match status" value="1"/>
</dbReference>
<feature type="domain" description="SANT" evidence="8">
    <location>
        <begin position="99"/>
        <end position="144"/>
    </location>
</feature>
<dbReference type="OMA" id="VQFESAY"/>
<dbReference type="InterPro" id="IPR017884">
    <property type="entry name" value="SANT_dom"/>
</dbReference>
<keyword evidence="10" id="KW-1185">Reference proteome</keyword>
<dbReference type="OrthoDB" id="10064338at2759"/>
<proteinExistence type="predicted"/>
<evidence type="ECO:0000256" key="6">
    <source>
        <dbReference type="ARBA" id="ARBA00023125"/>
    </source>
</evidence>
<dbReference type="GO" id="GO:0003677">
    <property type="term" value="F:DNA binding"/>
    <property type="evidence" value="ECO:0007669"/>
    <property type="project" value="UniProtKB-KW"/>
</dbReference>
<dbReference type="PROSITE" id="PS51293">
    <property type="entry name" value="SANT"/>
    <property type="match status" value="1"/>
</dbReference>
<dbReference type="GO" id="GO:0005654">
    <property type="term" value="C:nucleoplasm"/>
    <property type="evidence" value="ECO:0007669"/>
    <property type="project" value="TreeGrafter"/>
</dbReference>
<dbReference type="GO" id="GO:0008270">
    <property type="term" value="F:zinc ion binding"/>
    <property type="evidence" value="ECO:0007669"/>
    <property type="project" value="UniProtKB-KW"/>
</dbReference>
<dbReference type="KEGG" id="tsp:Tsp_00093"/>
<keyword evidence="6" id="KW-0238">DNA-binding</keyword>
<evidence type="ECO:0000256" key="7">
    <source>
        <dbReference type="ARBA" id="ARBA00023242"/>
    </source>
</evidence>
<dbReference type="Gene3D" id="1.10.10.60">
    <property type="entry name" value="Homeodomain-like"/>
    <property type="match status" value="1"/>
</dbReference>
<keyword evidence="3" id="KW-0479">Metal-binding</keyword>
<keyword evidence="5" id="KW-0862">Zinc</keyword>
<dbReference type="PANTHER" id="PTHR10865:SF28">
    <property type="entry name" value="ELM2 DOMAIN-CONTAINING PROTEIN"/>
    <property type="match status" value="1"/>
</dbReference>
<organism evidence="9 10">
    <name type="scientific">Trichinella spiralis</name>
    <name type="common">Trichina worm</name>
    <dbReference type="NCBI Taxonomy" id="6334"/>
    <lineage>
        <taxon>Eukaryota</taxon>
        <taxon>Metazoa</taxon>
        <taxon>Ecdysozoa</taxon>
        <taxon>Nematoda</taxon>
        <taxon>Enoplea</taxon>
        <taxon>Dorylaimia</taxon>
        <taxon>Trichinellida</taxon>
        <taxon>Trichinellidae</taxon>
        <taxon>Trichinella</taxon>
    </lineage>
</organism>
<evidence type="ECO:0000256" key="1">
    <source>
        <dbReference type="ARBA" id="ARBA00004123"/>
    </source>
</evidence>
<comment type="subcellular location">
    <subcellularLocation>
        <location evidence="1">Nucleus</location>
    </subcellularLocation>
</comment>
<dbReference type="InterPro" id="IPR001005">
    <property type="entry name" value="SANT/Myb"/>
</dbReference>
<name>E5S8M4_TRISP</name>
<comment type="caution">
    <text evidence="9">The sequence shown here is derived from an EMBL/GenBank/DDBJ whole genome shotgun (WGS) entry which is preliminary data.</text>
</comment>
<dbReference type="STRING" id="6334.E5S8M4"/>
<evidence type="ECO:0000256" key="5">
    <source>
        <dbReference type="ARBA" id="ARBA00022833"/>
    </source>
</evidence>
<gene>
    <name evidence="9" type="primary">rcor2</name>
    <name evidence="9" type="ORF">T01_8798</name>
</gene>
<protein>
    <submittedName>
        <fullName evidence="9">REST corepressor 2</fullName>
    </submittedName>
</protein>
<keyword evidence="2" id="KW-0678">Repressor</keyword>
<accession>E5S8M4</accession>
<evidence type="ECO:0000256" key="3">
    <source>
        <dbReference type="ARBA" id="ARBA00022723"/>
    </source>
</evidence>
<dbReference type="EMBL" id="JYDH01000005">
    <property type="protein sequence ID" value="KRY42105.1"/>
    <property type="molecule type" value="Genomic_DNA"/>
</dbReference>
<dbReference type="InParanoid" id="E5S8M4"/>
<keyword evidence="7" id="KW-0539">Nucleus</keyword>
<keyword evidence="4" id="KW-0863">Zinc-finger</keyword>
<dbReference type="SMART" id="SM00717">
    <property type="entry name" value="SANT"/>
    <property type="match status" value="1"/>
</dbReference>
<sequence length="206" mass="23691">MEYGNSRLLQLINSTYVNLLLLERAVHRRWLWLSRMNVDKPSSSSSTLIHVKNGIAPRILRGAQLEAPIPPCREIKKAETVQGVSIKPKLTLYKLKRFSEEDKVQFESAYLRYSKNFDAIQKQLPHKSIEELIAYYYSWKKTDRAKSVLQMEGLVDLKPNRCHNCAAKSTEVAQRMTVDLCTQCMLNLLYKGKLPDEGESSAMVKK</sequence>
<reference evidence="9 10" key="1">
    <citation type="submission" date="2015-01" db="EMBL/GenBank/DDBJ databases">
        <title>Evolution of Trichinella species and genotypes.</title>
        <authorList>
            <person name="Korhonen P.K."/>
            <person name="Edoardo P."/>
            <person name="Giuseppe L.R."/>
            <person name="Gasser R.B."/>
        </authorList>
    </citation>
    <scope>NUCLEOTIDE SEQUENCE [LARGE SCALE GENOMIC DNA]</scope>
    <source>
        <strain evidence="9">ISS3</strain>
    </source>
</reference>
<dbReference type="GO" id="GO:0000122">
    <property type="term" value="P:negative regulation of transcription by RNA polymerase II"/>
    <property type="evidence" value="ECO:0007669"/>
    <property type="project" value="TreeGrafter"/>
</dbReference>
<dbReference type="GO" id="GO:0003714">
    <property type="term" value="F:transcription corepressor activity"/>
    <property type="evidence" value="ECO:0007669"/>
    <property type="project" value="TreeGrafter"/>
</dbReference>
<dbReference type="RefSeq" id="XP_003375922.1">
    <property type="nucleotide sequence ID" value="XM_003375874.1"/>
</dbReference>
<dbReference type="PANTHER" id="PTHR10865">
    <property type="entry name" value="METASTASIS-ASSOCIATED PROTEIN AND MESODERM INDUCTION EARLY RESPONSE PROTEIN"/>
    <property type="match status" value="1"/>
</dbReference>
<dbReference type="InterPro" id="IPR009057">
    <property type="entry name" value="Homeodomain-like_sf"/>
</dbReference>
<dbReference type="HOGENOM" id="CLU_1333495_0_0_1"/>
<dbReference type="Proteomes" id="UP000054776">
    <property type="component" value="Unassembled WGS sequence"/>
</dbReference>
<evidence type="ECO:0000313" key="10">
    <source>
        <dbReference type="Proteomes" id="UP000054776"/>
    </source>
</evidence>
<dbReference type="InterPro" id="IPR040138">
    <property type="entry name" value="MIER/MTA"/>
</dbReference>
<evidence type="ECO:0000256" key="2">
    <source>
        <dbReference type="ARBA" id="ARBA00022491"/>
    </source>
</evidence>
<evidence type="ECO:0000259" key="8">
    <source>
        <dbReference type="PROSITE" id="PS51293"/>
    </source>
</evidence>
<evidence type="ECO:0000313" key="9">
    <source>
        <dbReference type="EMBL" id="KRY42105.1"/>
    </source>
</evidence>
<dbReference type="SUPFAM" id="SSF46689">
    <property type="entry name" value="Homeodomain-like"/>
    <property type="match status" value="1"/>
</dbReference>
<dbReference type="AlphaFoldDB" id="E5S8M4"/>
<evidence type="ECO:0000256" key="4">
    <source>
        <dbReference type="ARBA" id="ARBA00022771"/>
    </source>
</evidence>